<comment type="caution">
    <text evidence="1">The sequence shown here is derived from an EMBL/GenBank/DDBJ whole genome shotgun (WGS) entry which is preliminary data.</text>
</comment>
<evidence type="ECO:0000313" key="2">
    <source>
        <dbReference type="Proteomes" id="UP000499080"/>
    </source>
</evidence>
<dbReference type="PANTHER" id="PTHR45823:SF1">
    <property type="entry name" value="T-SNARE COILED-COIL HOMOLOGY DOMAIN-CONTAINING PROTEIN"/>
    <property type="match status" value="1"/>
</dbReference>
<accession>A0A4Y2RH16</accession>
<evidence type="ECO:0000313" key="1">
    <source>
        <dbReference type="EMBL" id="GBN74716.1"/>
    </source>
</evidence>
<dbReference type="Proteomes" id="UP000499080">
    <property type="component" value="Unassembled WGS sequence"/>
</dbReference>
<dbReference type="PANTHER" id="PTHR45823">
    <property type="entry name" value="T-SNARE COILED-COIL HOMOLOGY DOMAIN-CONTAINING PROTEIN"/>
    <property type="match status" value="1"/>
</dbReference>
<gene>
    <name evidence="1" type="ORF">AVEN_126381_1</name>
</gene>
<reference evidence="1 2" key="1">
    <citation type="journal article" date="2019" name="Sci. Rep.">
        <title>Orb-weaving spider Araneus ventricosus genome elucidates the spidroin gene catalogue.</title>
        <authorList>
            <person name="Kono N."/>
            <person name="Nakamura H."/>
            <person name="Ohtoshi R."/>
            <person name="Moran D.A.P."/>
            <person name="Shinohara A."/>
            <person name="Yoshida Y."/>
            <person name="Fujiwara M."/>
            <person name="Mori M."/>
            <person name="Tomita M."/>
            <person name="Arakawa K."/>
        </authorList>
    </citation>
    <scope>NUCLEOTIDE SEQUENCE [LARGE SCALE GENOMIC DNA]</scope>
</reference>
<proteinExistence type="predicted"/>
<name>A0A4Y2RH16_ARAVE</name>
<sequence>MYTRSTVKPLTFDEQTSWIVFKTQFDVVSSTNGWTDFVKASQLVALLRVSVAEVLQRIPADKLTELTTNEKALEAWFGDSHLTQFYRTELKTKGQKLPMWNYS</sequence>
<organism evidence="1 2">
    <name type="scientific">Araneus ventricosus</name>
    <name type="common">Orbweaver spider</name>
    <name type="synonym">Epeira ventricosa</name>
    <dbReference type="NCBI Taxonomy" id="182803"/>
    <lineage>
        <taxon>Eukaryota</taxon>
        <taxon>Metazoa</taxon>
        <taxon>Ecdysozoa</taxon>
        <taxon>Arthropoda</taxon>
        <taxon>Chelicerata</taxon>
        <taxon>Arachnida</taxon>
        <taxon>Araneae</taxon>
        <taxon>Araneomorphae</taxon>
        <taxon>Entelegynae</taxon>
        <taxon>Araneoidea</taxon>
        <taxon>Araneidae</taxon>
        <taxon>Araneus</taxon>
    </lineage>
</organism>
<protein>
    <submittedName>
        <fullName evidence="1">Uncharacterized protein</fullName>
    </submittedName>
</protein>
<dbReference type="AlphaFoldDB" id="A0A4Y2RH16"/>
<keyword evidence="2" id="KW-1185">Reference proteome</keyword>
<dbReference type="EMBL" id="BGPR01016966">
    <property type="protein sequence ID" value="GBN74716.1"/>
    <property type="molecule type" value="Genomic_DNA"/>
</dbReference>